<keyword evidence="1" id="KW-0732">Signal</keyword>
<reference evidence="2 3" key="1">
    <citation type="submission" date="2021-04" db="EMBL/GenBank/DDBJ databases">
        <title>Molecular and phenotypic characterization and identification of bacterial isolates recovered from the Anatolian ground squirrels (Spermophilus xanthoprymnus) and which have the potential to form a new species in the Campylobacter genus.</title>
        <authorList>
            <person name="Aydin F."/>
            <person name="Abay S."/>
            <person name="Kayman T."/>
            <person name="Karakaya E."/>
            <person name="Mustak H.K."/>
            <person name="Mustak I.B."/>
            <person name="Bilgin N."/>
            <person name="Duzler A."/>
            <person name="Sahin O."/>
            <person name="Guran O."/>
            <person name="Saticioglu I.B."/>
        </authorList>
    </citation>
    <scope>NUCLEOTIDE SEQUENCE [LARGE SCALE GENOMIC DNA]</scope>
    <source>
        <strain evidence="3">faydin-G24</strain>
    </source>
</reference>
<evidence type="ECO:0008006" key="4">
    <source>
        <dbReference type="Google" id="ProtNLM"/>
    </source>
</evidence>
<evidence type="ECO:0000256" key="1">
    <source>
        <dbReference type="SAM" id="SignalP"/>
    </source>
</evidence>
<evidence type="ECO:0000313" key="3">
    <source>
        <dbReference type="Proteomes" id="UP000682951"/>
    </source>
</evidence>
<gene>
    <name evidence="2" type="ORF">KDD93_06515</name>
</gene>
<proteinExistence type="predicted"/>
<organism evidence="2 3">
    <name type="scientific">Campylobacter anatolicus</name>
    <dbReference type="NCBI Taxonomy" id="2829105"/>
    <lineage>
        <taxon>Bacteria</taxon>
        <taxon>Pseudomonadati</taxon>
        <taxon>Campylobacterota</taxon>
        <taxon>Epsilonproteobacteria</taxon>
        <taxon>Campylobacterales</taxon>
        <taxon>Campylobacteraceae</taxon>
        <taxon>Campylobacter</taxon>
    </lineage>
</organism>
<sequence>MKNLISISTITALLLSGCVMSNNGSSSPDVYTKGEMQKAQVTQFGEIISLKPIKITGESNVVLNVLAAGLGGLAGYHVGGGSGKIAGSAVGAVLGGMGADKVGEMMDNTEGVELVIKLENANIVTYAQEGGVSTFKNGDRVKIVTDSQGKSRVDVVR</sequence>
<dbReference type="EMBL" id="JAGSSW010000006">
    <property type="protein sequence ID" value="MBR8464212.1"/>
    <property type="molecule type" value="Genomic_DNA"/>
</dbReference>
<dbReference type="PROSITE" id="PS51257">
    <property type="entry name" value="PROKAR_LIPOPROTEIN"/>
    <property type="match status" value="1"/>
</dbReference>
<evidence type="ECO:0000313" key="2">
    <source>
        <dbReference type="EMBL" id="MBR8464212.1"/>
    </source>
</evidence>
<name>A0ABS5HKU9_9BACT</name>
<feature type="signal peptide" evidence="1">
    <location>
        <begin position="1"/>
        <end position="21"/>
    </location>
</feature>
<dbReference type="Proteomes" id="UP000682951">
    <property type="component" value="Unassembled WGS sequence"/>
</dbReference>
<keyword evidence="3" id="KW-1185">Reference proteome</keyword>
<feature type="chain" id="PRO_5047487596" description="Glycine zipper 2TM domain-containing protein" evidence="1">
    <location>
        <begin position="22"/>
        <end position="157"/>
    </location>
</feature>
<dbReference type="RefSeq" id="WP_212139747.1">
    <property type="nucleotide sequence ID" value="NZ_JAGSSW010000006.1"/>
</dbReference>
<comment type="caution">
    <text evidence="2">The sequence shown here is derived from an EMBL/GenBank/DDBJ whole genome shotgun (WGS) entry which is preliminary data.</text>
</comment>
<accession>A0ABS5HKU9</accession>
<protein>
    <recommendedName>
        <fullName evidence="4">Glycine zipper 2TM domain-containing protein</fullName>
    </recommendedName>
</protein>